<protein>
    <submittedName>
        <fullName evidence="3">Ribonuclease H protein</fullName>
    </submittedName>
</protein>
<organism evidence="3">
    <name type="scientific">Sesamum latifolium</name>
    <dbReference type="NCBI Taxonomy" id="2727402"/>
    <lineage>
        <taxon>Eukaryota</taxon>
        <taxon>Viridiplantae</taxon>
        <taxon>Streptophyta</taxon>
        <taxon>Embryophyta</taxon>
        <taxon>Tracheophyta</taxon>
        <taxon>Spermatophyta</taxon>
        <taxon>Magnoliopsida</taxon>
        <taxon>eudicotyledons</taxon>
        <taxon>Gunneridae</taxon>
        <taxon>Pentapetalae</taxon>
        <taxon>asterids</taxon>
        <taxon>lamiids</taxon>
        <taxon>Lamiales</taxon>
        <taxon>Pedaliaceae</taxon>
        <taxon>Sesamum</taxon>
    </lineage>
</organism>
<evidence type="ECO:0000313" key="3">
    <source>
        <dbReference type="EMBL" id="KAL0439703.1"/>
    </source>
</evidence>
<proteinExistence type="predicted"/>
<keyword evidence="2" id="KW-0472">Membrane</keyword>
<name>A0AAW2WDH0_9LAMI</name>
<feature type="transmembrane region" description="Helical" evidence="2">
    <location>
        <begin position="72"/>
        <end position="90"/>
    </location>
</feature>
<accession>A0AAW2WDH0</accession>
<keyword evidence="2" id="KW-0812">Transmembrane</keyword>
<comment type="caution">
    <text evidence="3">The sequence shown here is derived from an EMBL/GenBank/DDBJ whole genome shotgun (WGS) entry which is preliminary data.</text>
</comment>
<dbReference type="EMBL" id="JACGWN010000008">
    <property type="protein sequence ID" value="KAL0439703.1"/>
    <property type="molecule type" value="Genomic_DNA"/>
</dbReference>
<evidence type="ECO:0000256" key="2">
    <source>
        <dbReference type="SAM" id="Phobius"/>
    </source>
</evidence>
<dbReference type="PANTHER" id="PTHR33116:SF78">
    <property type="entry name" value="OS12G0587133 PROTEIN"/>
    <property type="match status" value="1"/>
</dbReference>
<sequence length="459" mass="51487">MLSSLTPSTHTTSSQENTSSPVDGDPDGGGMPATPLGLISNLSHCLHFLLLLMASFMGFFNGLRGIRQGDLISPYLFVLVMEMFHVLLQLRIQAEGVFHYHWKCSELGLQVNPSKSTIILSKAVQRERQDILALVGFQEGCLPIRYLGVPLTASRLTVADCQPILDRISSRLTGWTHLNLSLVGRAQLLKSVLSSLHVYWSSVFVLPKSIIKVIEQKMRSFLWKGPSGSGFAKVSWGQVCKPKEEGGLGIRRVLHMNQALMLKHVWRILQEDPSSIWVAWVLRYRLRNQTIWTVNAASASWCWRKFGKFSNHSVLALLQPASPRVVWDQLLGDVASLAEAVAFRALEEVRYRIITENVKPSFQRQRKSRSNMKELIYVTDRVICMGSIHVYGVGITSSTHRLAAFLPLTCTSQYPSGNSRKRRPGSDTSDGREPYIPFTGEGWKGVYMSVQFICPYHGL</sequence>
<feature type="transmembrane region" description="Helical" evidence="2">
    <location>
        <begin position="38"/>
        <end position="60"/>
    </location>
</feature>
<dbReference type="PANTHER" id="PTHR33116">
    <property type="entry name" value="REVERSE TRANSCRIPTASE ZINC-BINDING DOMAIN-CONTAINING PROTEIN-RELATED-RELATED"/>
    <property type="match status" value="1"/>
</dbReference>
<dbReference type="AlphaFoldDB" id="A0AAW2WDH0"/>
<reference evidence="3" key="1">
    <citation type="submission" date="2020-06" db="EMBL/GenBank/DDBJ databases">
        <authorList>
            <person name="Li T."/>
            <person name="Hu X."/>
            <person name="Zhang T."/>
            <person name="Song X."/>
            <person name="Zhang H."/>
            <person name="Dai N."/>
            <person name="Sheng W."/>
            <person name="Hou X."/>
            <person name="Wei L."/>
        </authorList>
    </citation>
    <scope>NUCLEOTIDE SEQUENCE</scope>
    <source>
        <strain evidence="3">KEN1</strain>
        <tissue evidence="3">Leaf</tissue>
    </source>
</reference>
<feature type="region of interest" description="Disordered" evidence="1">
    <location>
        <begin position="1"/>
        <end position="30"/>
    </location>
</feature>
<gene>
    <name evidence="3" type="ORF">Slati_2453300</name>
</gene>
<evidence type="ECO:0000256" key="1">
    <source>
        <dbReference type="SAM" id="MobiDB-lite"/>
    </source>
</evidence>
<keyword evidence="2" id="KW-1133">Transmembrane helix</keyword>
<feature type="compositionally biased region" description="Low complexity" evidence="1">
    <location>
        <begin position="1"/>
        <end position="14"/>
    </location>
</feature>
<reference evidence="3" key="2">
    <citation type="journal article" date="2024" name="Plant">
        <title>Genomic evolution and insights into agronomic trait innovations of Sesamum species.</title>
        <authorList>
            <person name="Miao H."/>
            <person name="Wang L."/>
            <person name="Qu L."/>
            <person name="Liu H."/>
            <person name="Sun Y."/>
            <person name="Le M."/>
            <person name="Wang Q."/>
            <person name="Wei S."/>
            <person name="Zheng Y."/>
            <person name="Lin W."/>
            <person name="Duan Y."/>
            <person name="Cao H."/>
            <person name="Xiong S."/>
            <person name="Wang X."/>
            <person name="Wei L."/>
            <person name="Li C."/>
            <person name="Ma Q."/>
            <person name="Ju M."/>
            <person name="Zhao R."/>
            <person name="Li G."/>
            <person name="Mu C."/>
            <person name="Tian Q."/>
            <person name="Mei H."/>
            <person name="Zhang T."/>
            <person name="Gao T."/>
            <person name="Zhang H."/>
        </authorList>
    </citation>
    <scope>NUCLEOTIDE SEQUENCE</scope>
    <source>
        <strain evidence="3">KEN1</strain>
    </source>
</reference>